<dbReference type="EMBL" id="QGMG01001883">
    <property type="protein sequence ID" value="TVY42477.1"/>
    <property type="molecule type" value="Genomic_DNA"/>
</dbReference>
<reference evidence="2 3" key="1">
    <citation type="submission" date="2018-05" db="EMBL/GenBank/DDBJ databases">
        <title>Whole genome sequencing for identification of molecular markers to develop diagnostic detection tools for the regulated plant pathogen Lachnellula willkommii.</title>
        <authorList>
            <person name="Giroux E."/>
            <person name="Bilodeau G."/>
        </authorList>
    </citation>
    <scope>NUCLEOTIDE SEQUENCE [LARGE SCALE GENOMIC DNA]</scope>
    <source>
        <strain evidence="2 3">CBS 625.97</strain>
    </source>
</reference>
<dbReference type="PANTHER" id="PTHR28254:SF1">
    <property type="entry name" value="CYTOCHROME B-C1 COMPLEX SUBUNIT 10, MITOCHONDRIAL"/>
    <property type="match status" value="1"/>
</dbReference>
<comment type="caution">
    <text evidence="2">The sequence shown here is derived from an EMBL/GenBank/DDBJ whole genome shotgun (WGS) entry which is preliminary data.</text>
</comment>
<evidence type="ECO:0000313" key="3">
    <source>
        <dbReference type="Proteomes" id="UP000481288"/>
    </source>
</evidence>
<accession>A0A7D8Z1I8</accession>
<keyword evidence="1" id="KW-0472">Membrane</keyword>
<dbReference type="AlphaFoldDB" id="A0A7D8Z1I8"/>
<protein>
    <submittedName>
        <fullName evidence="2">Uncharacterized protein</fullName>
    </submittedName>
</protein>
<keyword evidence="3" id="KW-1185">Reference proteome</keyword>
<dbReference type="PANTHER" id="PTHR28254">
    <property type="entry name" value="CYTOCHROME B-C1 COMPLEX SUBUNIT 10"/>
    <property type="match status" value="1"/>
</dbReference>
<gene>
    <name evidence="2" type="ORF">LCER1_G009088</name>
</gene>
<sequence>MSGEYHSSTGITPPTGPRSYSSYKSPYGPKYSFQPHVMGFTLKSATRLGVTLGGFGAVAGVFALFFFSDIPKVRNDIMIKLPVIGDHFVKEIPASDNVRIWIALVMAFVFGGKIKHALSAALLGHTPGTRVKSGRSVMAS</sequence>
<keyword evidence="1" id="KW-0812">Transmembrane</keyword>
<dbReference type="Proteomes" id="UP000481288">
    <property type="component" value="Unassembled WGS sequence"/>
</dbReference>
<organism evidence="2 3">
    <name type="scientific">Lachnellula cervina</name>
    <dbReference type="NCBI Taxonomy" id="1316786"/>
    <lineage>
        <taxon>Eukaryota</taxon>
        <taxon>Fungi</taxon>
        <taxon>Dikarya</taxon>
        <taxon>Ascomycota</taxon>
        <taxon>Pezizomycotina</taxon>
        <taxon>Leotiomycetes</taxon>
        <taxon>Helotiales</taxon>
        <taxon>Lachnaceae</taxon>
        <taxon>Lachnellula</taxon>
    </lineage>
</organism>
<dbReference type="GO" id="GO:0005739">
    <property type="term" value="C:mitochondrion"/>
    <property type="evidence" value="ECO:0007669"/>
    <property type="project" value="GOC"/>
</dbReference>
<evidence type="ECO:0000313" key="2">
    <source>
        <dbReference type="EMBL" id="TVY42477.1"/>
    </source>
</evidence>
<feature type="transmembrane region" description="Helical" evidence="1">
    <location>
        <begin position="48"/>
        <end position="68"/>
    </location>
</feature>
<evidence type="ECO:0000256" key="1">
    <source>
        <dbReference type="SAM" id="Phobius"/>
    </source>
</evidence>
<dbReference type="Pfam" id="PF09796">
    <property type="entry name" value="QCR10"/>
    <property type="match status" value="1"/>
</dbReference>
<dbReference type="OrthoDB" id="2391627at2759"/>
<name>A0A7D8Z1I8_9HELO</name>
<dbReference type="InterPro" id="IPR019182">
    <property type="entry name" value="Cytochrome_b-c1_su10_fun"/>
</dbReference>
<keyword evidence="1" id="KW-1133">Transmembrane helix</keyword>
<dbReference type="GO" id="GO:0006122">
    <property type="term" value="P:mitochondrial electron transport, ubiquinol to cytochrome c"/>
    <property type="evidence" value="ECO:0007669"/>
    <property type="project" value="InterPro"/>
</dbReference>
<proteinExistence type="predicted"/>